<evidence type="ECO:0008006" key="3">
    <source>
        <dbReference type="Google" id="ProtNLM"/>
    </source>
</evidence>
<accession>A0AAV4S2R4</accession>
<keyword evidence="2" id="KW-1185">Reference proteome</keyword>
<protein>
    <recommendedName>
        <fullName evidence="3">Transposase</fullName>
    </recommendedName>
</protein>
<evidence type="ECO:0000313" key="1">
    <source>
        <dbReference type="EMBL" id="GIY27892.1"/>
    </source>
</evidence>
<sequence length="79" mass="9229">MERDSPFYRCNVCVVLSAFIHVSPSHSWLEDFFETRITLQRYWKGGNAPGCSYTVDESTITNLHAHLSKLRSDRFENNF</sequence>
<evidence type="ECO:0000313" key="2">
    <source>
        <dbReference type="Proteomes" id="UP001054945"/>
    </source>
</evidence>
<reference evidence="1 2" key="1">
    <citation type="submission" date="2021-06" db="EMBL/GenBank/DDBJ databases">
        <title>Caerostris extrusa draft genome.</title>
        <authorList>
            <person name="Kono N."/>
            <person name="Arakawa K."/>
        </authorList>
    </citation>
    <scope>NUCLEOTIDE SEQUENCE [LARGE SCALE GENOMIC DNA]</scope>
</reference>
<dbReference type="Proteomes" id="UP001054945">
    <property type="component" value="Unassembled WGS sequence"/>
</dbReference>
<organism evidence="1 2">
    <name type="scientific">Caerostris extrusa</name>
    <name type="common">Bark spider</name>
    <name type="synonym">Caerostris bankana</name>
    <dbReference type="NCBI Taxonomy" id="172846"/>
    <lineage>
        <taxon>Eukaryota</taxon>
        <taxon>Metazoa</taxon>
        <taxon>Ecdysozoa</taxon>
        <taxon>Arthropoda</taxon>
        <taxon>Chelicerata</taxon>
        <taxon>Arachnida</taxon>
        <taxon>Araneae</taxon>
        <taxon>Araneomorphae</taxon>
        <taxon>Entelegynae</taxon>
        <taxon>Araneoidea</taxon>
        <taxon>Araneidae</taxon>
        <taxon>Caerostris</taxon>
    </lineage>
</organism>
<dbReference type="AlphaFoldDB" id="A0AAV4S2R4"/>
<comment type="caution">
    <text evidence="1">The sequence shown here is derived from an EMBL/GenBank/DDBJ whole genome shotgun (WGS) entry which is preliminary data.</text>
</comment>
<gene>
    <name evidence="1" type="ORF">CEXT_766941</name>
</gene>
<proteinExistence type="predicted"/>
<dbReference type="EMBL" id="BPLR01008871">
    <property type="protein sequence ID" value="GIY27892.1"/>
    <property type="molecule type" value="Genomic_DNA"/>
</dbReference>
<name>A0AAV4S2R4_CAEEX</name>